<dbReference type="AlphaFoldDB" id="A0A378VUS3"/>
<name>A0A378VUS3_NEIGO</name>
<gene>
    <name evidence="2" type="ORF">NCTC11421_00671</name>
</gene>
<keyword evidence="1" id="KW-0472">Membrane</keyword>
<evidence type="ECO:0000313" key="2">
    <source>
        <dbReference type="EMBL" id="SUA20579.1"/>
    </source>
</evidence>
<sequence>MHRIAEHAVFSVAFADTVTFRADDMLPVNTNKKQSCNMLIYIVILFTFIYDMQMHGYKDIFA</sequence>
<evidence type="ECO:0000256" key="1">
    <source>
        <dbReference type="SAM" id="Phobius"/>
    </source>
</evidence>
<accession>A0A378VUS3</accession>
<reference evidence="2" key="1">
    <citation type="submission" date="2018-06" db="EMBL/GenBank/DDBJ databases">
        <authorList>
            <consortium name="Pathogen Informatics"/>
            <person name="Doyle S."/>
        </authorList>
    </citation>
    <scope>NUCLEOTIDE SEQUENCE [LARGE SCALE GENOMIC DNA]</scope>
    <source>
        <strain evidence="2">NCTC11421</strain>
    </source>
</reference>
<organism evidence="2">
    <name type="scientific">Neisseria gonorrhoeae</name>
    <dbReference type="NCBI Taxonomy" id="485"/>
    <lineage>
        <taxon>Bacteria</taxon>
        <taxon>Pseudomonadati</taxon>
        <taxon>Pseudomonadota</taxon>
        <taxon>Betaproteobacteria</taxon>
        <taxon>Neisseriales</taxon>
        <taxon>Neisseriaceae</taxon>
        <taxon>Neisseria</taxon>
    </lineage>
</organism>
<keyword evidence="1" id="KW-1133">Transmembrane helix</keyword>
<protein>
    <submittedName>
        <fullName evidence="2">Uncharacterized protein</fullName>
    </submittedName>
</protein>
<dbReference type="EMBL" id="UGRI01000001">
    <property type="protein sequence ID" value="SUA20579.1"/>
    <property type="molecule type" value="Genomic_DNA"/>
</dbReference>
<proteinExistence type="predicted"/>
<feature type="transmembrane region" description="Helical" evidence="1">
    <location>
        <begin position="38"/>
        <end position="57"/>
    </location>
</feature>
<keyword evidence="1" id="KW-0812">Transmembrane</keyword>